<dbReference type="InterPro" id="IPR036514">
    <property type="entry name" value="SGNH_hydro_sf"/>
</dbReference>
<dbReference type="InterPro" id="IPR051532">
    <property type="entry name" value="Ester_Hydrolysis_Enzymes"/>
</dbReference>
<dbReference type="InterPro" id="IPR013830">
    <property type="entry name" value="SGNH_hydro"/>
</dbReference>
<dbReference type="Pfam" id="PF13472">
    <property type="entry name" value="Lipase_GDSL_2"/>
    <property type="match status" value="1"/>
</dbReference>
<protein>
    <recommendedName>
        <fullName evidence="1">SGNH hydrolase-type esterase domain-containing protein</fullName>
    </recommendedName>
</protein>
<accession>A0AAD2FVR7</accession>
<dbReference type="Proteomes" id="UP001295423">
    <property type="component" value="Unassembled WGS sequence"/>
</dbReference>
<evidence type="ECO:0000259" key="1">
    <source>
        <dbReference type="Pfam" id="PF13472"/>
    </source>
</evidence>
<dbReference type="Gene3D" id="3.40.50.1110">
    <property type="entry name" value="SGNH hydrolase"/>
    <property type="match status" value="1"/>
</dbReference>
<dbReference type="CDD" id="cd00229">
    <property type="entry name" value="SGNH_hydrolase"/>
    <property type="match status" value="1"/>
</dbReference>
<evidence type="ECO:0000313" key="2">
    <source>
        <dbReference type="EMBL" id="CAJ1954477.1"/>
    </source>
</evidence>
<name>A0AAD2FVR7_9STRA</name>
<evidence type="ECO:0000313" key="3">
    <source>
        <dbReference type="Proteomes" id="UP001295423"/>
    </source>
</evidence>
<dbReference type="SUPFAM" id="SSF52266">
    <property type="entry name" value="SGNH hydrolase"/>
    <property type="match status" value="1"/>
</dbReference>
<keyword evidence="3" id="KW-1185">Reference proteome</keyword>
<organism evidence="2 3">
    <name type="scientific">Cylindrotheca closterium</name>
    <dbReference type="NCBI Taxonomy" id="2856"/>
    <lineage>
        <taxon>Eukaryota</taxon>
        <taxon>Sar</taxon>
        <taxon>Stramenopiles</taxon>
        <taxon>Ochrophyta</taxon>
        <taxon>Bacillariophyta</taxon>
        <taxon>Bacillariophyceae</taxon>
        <taxon>Bacillariophycidae</taxon>
        <taxon>Bacillariales</taxon>
        <taxon>Bacillariaceae</taxon>
        <taxon>Cylindrotheca</taxon>
    </lineage>
</organism>
<dbReference type="PANTHER" id="PTHR30383">
    <property type="entry name" value="THIOESTERASE 1/PROTEASE 1/LYSOPHOSPHOLIPASE L1"/>
    <property type="match status" value="1"/>
</dbReference>
<feature type="domain" description="SGNH hydrolase-type esterase" evidence="1">
    <location>
        <begin position="17"/>
        <end position="199"/>
    </location>
</feature>
<reference evidence="2" key="1">
    <citation type="submission" date="2023-08" db="EMBL/GenBank/DDBJ databases">
        <authorList>
            <person name="Audoor S."/>
            <person name="Bilcke G."/>
        </authorList>
    </citation>
    <scope>NUCLEOTIDE SEQUENCE</scope>
</reference>
<dbReference type="AlphaFoldDB" id="A0AAD2FVR7"/>
<comment type="caution">
    <text evidence="2">The sequence shown here is derived from an EMBL/GenBank/DDBJ whole genome shotgun (WGS) entry which is preliminary data.</text>
</comment>
<gene>
    <name evidence="2" type="ORF">CYCCA115_LOCUS15070</name>
</gene>
<sequence>MAQAFSTQAKIPLRILCFGDSLTAGTTQMFQLHPYAPHLQKALTESTKLQSLDIEVMHLGFPGWTSEDLLKDADGPKGLRTTISRNQEPPISLVILLAGTNDLGSSKSSSEISEGVISLHKLCLEEKVSNTIAIGIPSSFYQTLSSKASEVAKTANQGIESFCESDPRAAYFPFPFEYSKDDGNWDPDGLHFSAKGYQVLGESLAPAVEDIVAKQLNL</sequence>
<proteinExistence type="predicted"/>
<dbReference type="EMBL" id="CAKOGP040001869">
    <property type="protein sequence ID" value="CAJ1954477.1"/>
    <property type="molecule type" value="Genomic_DNA"/>
</dbReference>